<keyword evidence="5" id="KW-0732">Signal</keyword>
<evidence type="ECO:0000256" key="3">
    <source>
        <dbReference type="ARBA" id="ARBA00023087"/>
    </source>
</evidence>
<accession>A0A4R4MWY0</accession>
<evidence type="ECO:0000256" key="2">
    <source>
        <dbReference type="ARBA" id="ARBA00022889"/>
    </source>
</evidence>
<feature type="domain" description="Chaplin" evidence="6">
    <location>
        <begin position="202"/>
        <end position="242"/>
    </location>
</feature>
<feature type="region of interest" description="Disordered" evidence="4">
    <location>
        <begin position="126"/>
        <end position="147"/>
    </location>
</feature>
<dbReference type="EMBL" id="SMJZ01000180">
    <property type="protein sequence ID" value="TDC00705.1"/>
    <property type="molecule type" value="Genomic_DNA"/>
</dbReference>
<feature type="domain" description="Chaplin" evidence="6">
    <location>
        <begin position="34"/>
        <end position="74"/>
    </location>
</feature>
<feature type="domain" description="Chaplin" evidence="6">
    <location>
        <begin position="267"/>
        <end position="297"/>
    </location>
</feature>
<feature type="compositionally biased region" description="Low complexity" evidence="4">
    <location>
        <begin position="62"/>
        <end position="77"/>
    </location>
</feature>
<protein>
    <submittedName>
        <fullName evidence="7">DUF320 domain-containing protein</fullName>
    </submittedName>
</protein>
<feature type="domain" description="Chaplin" evidence="6">
    <location>
        <begin position="146"/>
        <end position="186"/>
    </location>
</feature>
<dbReference type="OrthoDB" id="3544424at2"/>
<reference evidence="7 8" key="1">
    <citation type="submission" date="2019-02" db="EMBL/GenBank/DDBJ databases">
        <title>Draft genome sequences of novel Actinobacteria.</title>
        <authorList>
            <person name="Sahin N."/>
            <person name="Ay H."/>
            <person name="Saygin H."/>
        </authorList>
    </citation>
    <scope>NUCLEOTIDE SEQUENCE [LARGE SCALE GENOMIC DNA]</scope>
    <source>
        <strain evidence="7 8">KC201</strain>
    </source>
</reference>
<dbReference type="Pfam" id="PF03777">
    <property type="entry name" value="ChpA-C"/>
    <property type="match status" value="5"/>
</dbReference>
<keyword evidence="3" id="KW-0034">Amyloid</keyword>
<keyword evidence="2" id="KW-0130">Cell adhesion</keyword>
<gene>
    <name evidence="7" type="ORF">E1267_33985</name>
</gene>
<evidence type="ECO:0000256" key="1">
    <source>
        <dbReference type="ARBA" id="ARBA00022512"/>
    </source>
</evidence>
<feature type="non-terminal residue" evidence="7">
    <location>
        <position position="297"/>
    </location>
</feature>
<feature type="domain" description="Chaplin" evidence="6">
    <location>
        <begin position="90"/>
        <end position="130"/>
    </location>
</feature>
<dbReference type="RefSeq" id="WP_132338745.1">
    <property type="nucleotide sequence ID" value="NZ_SMJZ01000180.1"/>
</dbReference>
<dbReference type="InterPro" id="IPR005528">
    <property type="entry name" value="ChpA-H"/>
</dbReference>
<feature type="chain" id="PRO_5020447722" evidence="5">
    <location>
        <begin position="30"/>
        <end position="297"/>
    </location>
</feature>
<dbReference type="GO" id="GO:0007155">
    <property type="term" value="P:cell adhesion"/>
    <property type="evidence" value="ECO:0007669"/>
    <property type="project" value="UniProtKB-KW"/>
</dbReference>
<comment type="caution">
    <text evidence="7">The sequence shown here is derived from an EMBL/GenBank/DDBJ whole genome shotgun (WGS) entry which is preliminary data.</text>
</comment>
<dbReference type="PROSITE" id="PS51884">
    <property type="entry name" value="CHAPLIN"/>
    <property type="match status" value="5"/>
</dbReference>
<evidence type="ECO:0000313" key="7">
    <source>
        <dbReference type="EMBL" id="TDC00705.1"/>
    </source>
</evidence>
<sequence>MRTWAKASTPAALLAVAVMSFGGSGTALADTSGDASVGGGNQVDLPISLPIDISGNSVAAIGSSEASSQGGAEVVNNRGGGGNPNRTSGNASILGGNQVDAPISAPVNACGNAVSLIGRSDAGCKGGAEVRHQGRGNTGGNRTSGDASILGGNQVDAPISAPINACGNAVAIFGGATAGCKGGATVKNSGKGGPGGNRTSGRASILGGNQVVAPISAPINICGNSVAVVGRAFSGCKGGSSVTNGGPKRGYHHGGHVGSRGNDTDGRFGVGSGNQVVAPISLPINVCGNAVGNATAG</sequence>
<feature type="signal peptide" evidence="5">
    <location>
        <begin position="1"/>
        <end position="29"/>
    </location>
</feature>
<feature type="region of interest" description="Disordered" evidence="4">
    <location>
        <begin position="62"/>
        <end position="94"/>
    </location>
</feature>
<organism evidence="7 8">
    <name type="scientific">Nonomuraea longispora</name>
    <dbReference type="NCBI Taxonomy" id="1848320"/>
    <lineage>
        <taxon>Bacteria</taxon>
        <taxon>Bacillati</taxon>
        <taxon>Actinomycetota</taxon>
        <taxon>Actinomycetes</taxon>
        <taxon>Streptosporangiales</taxon>
        <taxon>Streptosporangiaceae</taxon>
        <taxon>Nonomuraea</taxon>
    </lineage>
</organism>
<name>A0A4R4MWY0_9ACTN</name>
<keyword evidence="1" id="KW-0964">Secreted</keyword>
<keyword evidence="8" id="KW-1185">Reference proteome</keyword>
<proteinExistence type="predicted"/>
<evidence type="ECO:0000256" key="5">
    <source>
        <dbReference type="SAM" id="SignalP"/>
    </source>
</evidence>
<dbReference type="AlphaFoldDB" id="A0A4R4MWY0"/>
<evidence type="ECO:0000256" key="4">
    <source>
        <dbReference type="SAM" id="MobiDB-lite"/>
    </source>
</evidence>
<evidence type="ECO:0000259" key="6">
    <source>
        <dbReference type="PROSITE" id="PS51884"/>
    </source>
</evidence>
<keyword evidence="1" id="KW-0134">Cell wall</keyword>
<dbReference type="Proteomes" id="UP000295157">
    <property type="component" value="Unassembled WGS sequence"/>
</dbReference>
<evidence type="ECO:0000313" key="8">
    <source>
        <dbReference type="Proteomes" id="UP000295157"/>
    </source>
</evidence>